<protein>
    <submittedName>
        <fullName evidence="1">Uncharacterized protein</fullName>
    </submittedName>
</protein>
<evidence type="ECO:0000313" key="2">
    <source>
        <dbReference type="Proteomes" id="UP000828048"/>
    </source>
</evidence>
<evidence type="ECO:0000313" key="1">
    <source>
        <dbReference type="EMBL" id="KAH7839783.1"/>
    </source>
</evidence>
<proteinExistence type="predicted"/>
<reference evidence="1 2" key="1">
    <citation type="journal article" date="2021" name="Hortic Res">
        <title>High-quality reference genome and annotation aids understanding of berry development for evergreen blueberry (Vaccinium darrowii).</title>
        <authorList>
            <person name="Yu J."/>
            <person name="Hulse-Kemp A.M."/>
            <person name="Babiker E."/>
            <person name="Staton M."/>
        </authorList>
    </citation>
    <scope>NUCLEOTIDE SEQUENCE [LARGE SCALE GENOMIC DNA]</scope>
    <source>
        <strain evidence="2">cv. NJ 8807/NJ 8810</strain>
        <tissue evidence="1">Young leaf</tissue>
    </source>
</reference>
<keyword evidence="2" id="KW-1185">Reference proteome</keyword>
<organism evidence="1 2">
    <name type="scientific">Vaccinium darrowii</name>
    <dbReference type="NCBI Taxonomy" id="229202"/>
    <lineage>
        <taxon>Eukaryota</taxon>
        <taxon>Viridiplantae</taxon>
        <taxon>Streptophyta</taxon>
        <taxon>Embryophyta</taxon>
        <taxon>Tracheophyta</taxon>
        <taxon>Spermatophyta</taxon>
        <taxon>Magnoliopsida</taxon>
        <taxon>eudicotyledons</taxon>
        <taxon>Gunneridae</taxon>
        <taxon>Pentapetalae</taxon>
        <taxon>asterids</taxon>
        <taxon>Ericales</taxon>
        <taxon>Ericaceae</taxon>
        <taxon>Vaccinioideae</taxon>
        <taxon>Vaccinieae</taxon>
        <taxon>Vaccinium</taxon>
    </lineage>
</organism>
<name>A0ACB7XG64_9ERIC</name>
<sequence>MILSKEGDSNNNALHLAGDVAHLEQIYRKAGAALQMQRELQWFKEVERLVLPKNREERNKEAHNGEDLSEKLVLNEVRLSKGEQNPYPYPEHLQVEEWVPNKLPIPFCDNYVK</sequence>
<dbReference type="EMBL" id="CM037160">
    <property type="protein sequence ID" value="KAH7839783.1"/>
    <property type="molecule type" value="Genomic_DNA"/>
</dbReference>
<dbReference type="Proteomes" id="UP000828048">
    <property type="component" value="Chromosome 10"/>
</dbReference>
<accession>A0ACB7XG64</accession>
<gene>
    <name evidence="1" type="ORF">Vadar_008824</name>
</gene>
<comment type="caution">
    <text evidence="1">The sequence shown here is derived from an EMBL/GenBank/DDBJ whole genome shotgun (WGS) entry which is preliminary data.</text>
</comment>